<dbReference type="EMBL" id="RDQH01000338">
    <property type="protein sequence ID" value="RXH81416.1"/>
    <property type="molecule type" value="Genomic_DNA"/>
</dbReference>
<proteinExistence type="predicted"/>
<dbReference type="STRING" id="3750.A0A498ID84"/>
<dbReference type="InterPro" id="IPR004864">
    <property type="entry name" value="LEA_2"/>
</dbReference>
<keyword evidence="3 5" id="KW-1133">Transmembrane helix</keyword>
<keyword evidence="8" id="KW-1185">Reference proteome</keyword>
<evidence type="ECO:0000313" key="7">
    <source>
        <dbReference type="EMBL" id="RXH81416.1"/>
    </source>
</evidence>
<comment type="caution">
    <text evidence="7">The sequence shown here is derived from an EMBL/GenBank/DDBJ whole genome shotgun (WGS) entry which is preliminary data.</text>
</comment>
<reference evidence="7 8" key="1">
    <citation type="submission" date="2018-10" db="EMBL/GenBank/DDBJ databases">
        <title>A high-quality apple genome assembly.</title>
        <authorList>
            <person name="Hu J."/>
        </authorList>
    </citation>
    <scope>NUCLEOTIDE SEQUENCE [LARGE SCALE GENOMIC DNA]</scope>
    <source>
        <strain evidence="8">cv. HFTH1</strain>
        <tissue evidence="7">Young leaf</tissue>
    </source>
</reference>
<sequence length="348" mass="39364">MVSKLWLVGKLKKATALCCHLPTRPRRIPPLYIYPHHTSPSHLSFFSATPISLLSIPYKLFAVPPTSSAMSEKQAHLNGAYYGPSIPPKSQSYHRPGRGGSGCLGCCCSCIFGLVFKLIMTAVVILGLAFFIFWLIVRPNRVKFHVTDATLTQFNLSNDNTLHYDLALNLTIRNPNKKIGIYYDRIETRAFYEDQRFSTVALTPFYQGHKKTNVLNPVFQGQQVLVDSKALSEYNQQKSTGIYEIDLKIYLRIRFKLGLIKTGKFKPKIECDLKVPLTQNGNSVGTFQTTKCKTFAFRDGFEIDVLVTLVQLMEANEMAIEVMGTNEMPIQVMEAMDLNSYLYLYSLD</sequence>
<feature type="transmembrane region" description="Helical" evidence="5">
    <location>
        <begin position="111"/>
        <end position="137"/>
    </location>
</feature>
<accession>A0A498ID84</accession>
<dbReference type="AlphaFoldDB" id="A0A498ID84"/>
<evidence type="ECO:0000256" key="4">
    <source>
        <dbReference type="ARBA" id="ARBA00023136"/>
    </source>
</evidence>
<dbReference type="Proteomes" id="UP000290289">
    <property type="component" value="Chromosome 12"/>
</dbReference>
<evidence type="ECO:0000256" key="5">
    <source>
        <dbReference type="SAM" id="Phobius"/>
    </source>
</evidence>
<evidence type="ECO:0000259" key="6">
    <source>
        <dbReference type="Pfam" id="PF03168"/>
    </source>
</evidence>
<dbReference type="PANTHER" id="PTHR31415:SF4">
    <property type="entry name" value="NDR1_HIN1-LIKE PROTEIN 3"/>
    <property type="match status" value="1"/>
</dbReference>
<organism evidence="7 8">
    <name type="scientific">Malus domestica</name>
    <name type="common">Apple</name>
    <name type="synonym">Pyrus malus</name>
    <dbReference type="NCBI Taxonomy" id="3750"/>
    <lineage>
        <taxon>Eukaryota</taxon>
        <taxon>Viridiplantae</taxon>
        <taxon>Streptophyta</taxon>
        <taxon>Embryophyta</taxon>
        <taxon>Tracheophyta</taxon>
        <taxon>Spermatophyta</taxon>
        <taxon>Magnoliopsida</taxon>
        <taxon>eudicotyledons</taxon>
        <taxon>Gunneridae</taxon>
        <taxon>Pentapetalae</taxon>
        <taxon>rosids</taxon>
        <taxon>fabids</taxon>
        <taxon>Rosales</taxon>
        <taxon>Rosaceae</taxon>
        <taxon>Amygdaloideae</taxon>
        <taxon>Maleae</taxon>
        <taxon>Malus</taxon>
    </lineage>
</organism>
<evidence type="ECO:0000256" key="1">
    <source>
        <dbReference type="ARBA" id="ARBA00004167"/>
    </source>
</evidence>
<evidence type="ECO:0000256" key="2">
    <source>
        <dbReference type="ARBA" id="ARBA00022692"/>
    </source>
</evidence>
<keyword evidence="4 5" id="KW-0472">Membrane</keyword>
<dbReference type="GO" id="GO:0005886">
    <property type="term" value="C:plasma membrane"/>
    <property type="evidence" value="ECO:0007669"/>
    <property type="project" value="TreeGrafter"/>
</dbReference>
<dbReference type="InterPro" id="IPR044839">
    <property type="entry name" value="NDR1-like"/>
</dbReference>
<comment type="subcellular location">
    <subcellularLocation>
        <location evidence="1">Membrane</location>
        <topology evidence="1">Single-pass membrane protein</topology>
    </subcellularLocation>
</comment>
<keyword evidence="2 5" id="KW-0812">Transmembrane</keyword>
<dbReference type="GO" id="GO:0098542">
    <property type="term" value="P:defense response to other organism"/>
    <property type="evidence" value="ECO:0007669"/>
    <property type="project" value="InterPro"/>
</dbReference>
<dbReference type="GO" id="GO:0009506">
    <property type="term" value="C:plasmodesma"/>
    <property type="evidence" value="ECO:0007669"/>
    <property type="project" value="TreeGrafter"/>
</dbReference>
<feature type="domain" description="Late embryogenesis abundant protein LEA-2 subgroup" evidence="6">
    <location>
        <begin position="170"/>
        <end position="271"/>
    </location>
</feature>
<evidence type="ECO:0000313" key="8">
    <source>
        <dbReference type="Proteomes" id="UP000290289"/>
    </source>
</evidence>
<dbReference type="Pfam" id="PF03168">
    <property type="entry name" value="LEA_2"/>
    <property type="match status" value="1"/>
</dbReference>
<name>A0A498ID84_MALDO</name>
<evidence type="ECO:0000256" key="3">
    <source>
        <dbReference type="ARBA" id="ARBA00022989"/>
    </source>
</evidence>
<protein>
    <recommendedName>
        <fullName evidence="6">Late embryogenesis abundant protein LEA-2 subgroup domain-containing protein</fullName>
    </recommendedName>
</protein>
<gene>
    <name evidence="7" type="ORF">DVH24_034837</name>
</gene>
<dbReference type="PANTHER" id="PTHR31415">
    <property type="entry name" value="OS05G0367900 PROTEIN"/>
    <property type="match status" value="1"/>
</dbReference>